<keyword evidence="8 11" id="KW-0496">Mitochondrion</keyword>
<gene>
    <name evidence="15" type="primary">8233358</name>
    <name evidence="14" type="ORF">Phum_PHUM003220</name>
</gene>
<dbReference type="Pfam" id="PF08669">
    <property type="entry name" value="GCV_T_C"/>
    <property type="match status" value="1"/>
</dbReference>
<feature type="domain" description="Aminomethyltransferase C-terminal" evidence="13">
    <location>
        <begin position="319"/>
        <end position="396"/>
    </location>
</feature>
<evidence type="ECO:0000256" key="1">
    <source>
        <dbReference type="ARBA" id="ARBA00003631"/>
    </source>
</evidence>
<accession>E0V924</accession>
<dbReference type="EnsemblMetazoa" id="PHUM003220-RA">
    <property type="protein sequence ID" value="PHUM003220-PA"/>
    <property type="gene ID" value="PHUM003220"/>
</dbReference>
<dbReference type="PIRSF" id="PIRSF006487">
    <property type="entry name" value="GcvT"/>
    <property type="match status" value="1"/>
</dbReference>
<dbReference type="SUPFAM" id="SSF103025">
    <property type="entry name" value="Folate-binding domain"/>
    <property type="match status" value="1"/>
</dbReference>
<dbReference type="EC" id="2.1.2.10" evidence="11"/>
<evidence type="ECO:0000256" key="9">
    <source>
        <dbReference type="ARBA" id="ARBA00047665"/>
    </source>
</evidence>
<evidence type="ECO:0000256" key="7">
    <source>
        <dbReference type="ARBA" id="ARBA00022946"/>
    </source>
</evidence>
<dbReference type="PANTHER" id="PTHR43757:SF16">
    <property type="entry name" value="AMINOMETHYLTRANSFERASE, MITOCHONDRIAL"/>
    <property type="match status" value="1"/>
</dbReference>
<dbReference type="FunFam" id="3.30.70.1400:FF:000001">
    <property type="entry name" value="Aminomethyltransferase"/>
    <property type="match status" value="1"/>
</dbReference>
<evidence type="ECO:0000256" key="11">
    <source>
        <dbReference type="RuleBase" id="RU003981"/>
    </source>
</evidence>
<evidence type="ECO:0000256" key="10">
    <source>
        <dbReference type="PIRSR" id="PIRSR006487-1"/>
    </source>
</evidence>
<keyword evidence="5 11" id="KW-0032">Aminotransferase</keyword>
<comment type="subunit">
    <text evidence="4 11">The glycine cleavage system is composed of four proteins: P, T, L and H.</text>
</comment>
<feature type="domain" description="GCVT N-terminal" evidence="12">
    <location>
        <begin position="32"/>
        <end position="296"/>
    </location>
</feature>
<dbReference type="RefSeq" id="XP_002422618.1">
    <property type="nucleotide sequence ID" value="XM_002422573.1"/>
</dbReference>
<dbReference type="VEuPathDB" id="VectorBase:PHUM003220"/>
<dbReference type="GO" id="GO:0008483">
    <property type="term" value="F:transaminase activity"/>
    <property type="evidence" value="ECO:0007669"/>
    <property type="project" value="UniProtKB-KW"/>
</dbReference>
<dbReference type="InterPro" id="IPR027266">
    <property type="entry name" value="TrmE/GcvT-like"/>
</dbReference>
<dbReference type="NCBIfam" id="NF001567">
    <property type="entry name" value="PRK00389.1"/>
    <property type="match status" value="1"/>
</dbReference>
<comment type="catalytic activity">
    <reaction evidence="9 11">
        <text>N(6)-[(R)-S(8)-aminomethyldihydrolipoyl]-L-lysyl-[protein] + (6S)-5,6,7,8-tetrahydrofolate = N(6)-[(R)-dihydrolipoyl]-L-lysyl-[protein] + (6R)-5,10-methylene-5,6,7,8-tetrahydrofolate + NH4(+)</text>
        <dbReference type="Rhea" id="RHEA:16945"/>
        <dbReference type="Rhea" id="RHEA-COMP:10475"/>
        <dbReference type="Rhea" id="RHEA-COMP:10492"/>
        <dbReference type="ChEBI" id="CHEBI:15636"/>
        <dbReference type="ChEBI" id="CHEBI:28938"/>
        <dbReference type="ChEBI" id="CHEBI:57453"/>
        <dbReference type="ChEBI" id="CHEBI:83100"/>
        <dbReference type="ChEBI" id="CHEBI:83143"/>
        <dbReference type="EC" id="2.1.2.10"/>
    </reaction>
</comment>
<dbReference type="AlphaFoldDB" id="E0V924"/>
<evidence type="ECO:0000256" key="8">
    <source>
        <dbReference type="ARBA" id="ARBA00023128"/>
    </source>
</evidence>
<dbReference type="GO" id="GO:0005739">
    <property type="term" value="C:mitochondrion"/>
    <property type="evidence" value="ECO:0007669"/>
    <property type="project" value="UniProtKB-SubCell"/>
</dbReference>
<evidence type="ECO:0000313" key="15">
    <source>
        <dbReference type="EnsemblMetazoa" id="PHUM003220-PA"/>
    </source>
</evidence>
<sequence length="404" mass="44793">MKLLKIPYFFQYGLKLLVRNISTGIEPVKTALYDFHVENNGKMVDFAGFLLPVQYGSDSITSSHLHTRKNCSIFDVSHMLQTKIHGKDRIELIERITTADVGGLPENKGSLTVFTDKVTGGILDDLIVTKTGDGYLYVVSNAGRRDHDKDLMLRTEKEMKSENKNVDVEFLHLHEWSLIAVQGPETPAVLQPLCDVPLDKLFFMESTLATVANVPGCRVTRCGYTGEDGVEISVPSDKIVNVTRELLKSKTGNVKLAGLGVRDSLRLEAGLCLYGNDIDTSVTPVEATLAWLVSKKRRERKDFPGWEIILKQLKEGTLKKRIGLKSTKGPPPRHDCIIENDSGNPIGKITSGCPSPSIGGSVSMGYVEKKYSKNGTQVFVKIRGKQYPATVTKMPFIPSNYYNR</sequence>
<dbReference type="GO" id="GO:0004047">
    <property type="term" value="F:aminomethyltransferase activity"/>
    <property type="evidence" value="ECO:0007669"/>
    <property type="project" value="UniProtKB-EC"/>
</dbReference>
<dbReference type="CTD" id="8233358"/>
<dbReference type="InterPro" id="IPR006223">
    <property type="entry name" value="GcvT"/>
</dbReference>
<comment type="subcellular location">
    <subcellularLocation>
        <location evidence="2 11">Mitochondrion</location>
    </subcellularLocation>
</comment>
<dbReference type="HOGENOM" id="CLU_007884_10_0_1"/>
<dbReference type="OMA" id="MPVQYPA"/>
<dbReference type="GO" id="GO:0006546">
    <property type="term" value="P:glycine catabolic process"/>
    <property type="evidence" value="ECO:0007669"/>
    <property type="project" value="InterPro"/>
</dbReference>
<organism>
    <name type="scientific">Pediculus humanus subsp. corporis</name>
    <name type="common">Body louse</name>
    <dbReference type="NCBI Taxonomy" id="121224"/>
    <lineage>
        <taxon>Eukaryota</taxon>
        <taxon>Metazoa</taxon>
        <taxon>Ecdysozoa</taxon>
        <taxon>Arthropoda</taxon>
        <taxon>Hexapoda</taxon>
        <taxon>Insecta</taxon>
        <taxon>Pterygota</taxon>
        <taxon>Neoptera</taxon>
        <taxon>Paraneoptera</taxon>
        <taxon>Psocodea</taxon>
        <taxon>Troctomorpha</taxon>
        <taxon>Phthiraptera</taxon>
        <taxon>Anoplura</taxon>
        <taxon>Pediculidae</taxon>
        <taxon>Pediculus</taxon>
    </lineage>
</organism>
<dbReference type="Proteomes" id="UP000009046">
    <property type="component" value="Unassembled WGS sequence"/>
</dbReference>
<dbReference type="InterPro" id="IPR006222">
    <property type="entry name" value="GCVT_N"/>
</dbReference>
<reference evidence="15" key="3">
    <citation type="submission" date="2020-05" db="UniProtKB">
        <authorList>
            <consortium name="EnsemblMetazoa"/>
        </authorList>
    </citation>
    <scope>IDENTIFICATION</scope>
    <source>
        <strain evidence="15">USDA</strain>
    </source>
</reference>
<evidence type="ECO:0000313" key="14">
    <source>
        <dbReference type="EMBL" id="EEB09880.1"/>
    </source>
</evidence>
<dbReference type="InterPro" id="IPR013977">
    <property type="entry name" value="GcvT_C"/>
</dbReference>
<dbReference type="InterPro" id="IPR028896">
    <property type="entry name" value="GcvT/YgfZ/DmdA"/>
</dbReference>
<keyword evidence="16" id="KW-1185">Reference proteome</keyword>
<dbReference type="OrthoDB" id="10263536at2759"/>
<keyword evidence="7 11" id="KW-0809">Transit peptide</keyword>
<dbReference type="GO" id="GO:0032259">
    <property type="term" value="P:methylation"/>
    <property type="evidence" value="ECO:0007669"/>
    <property type="project" value="UniProtKB-KW"/>
</dbReference>
<dbReference type="FunFam" id="2.40.30.110:FF:000002">
    <property type="entry name" value="Aminomethyltransferase"/>
    <property type="match status" value="1"/>
</dbReference>
<evidence type="ECO:0000259" key="13">
    <source>
        <dbReference type="Pfam" id="PF08669"/>
    </source>
</evidence>
<keyword evidence="6 11" id="KW-0808">Transferase</keyword>
<dbReference type="SUPFAM" id="SSF101790">
    <property type="entry name" value="Aminomethyltransferase beta-barrel domain"/>
    <property type="match status" value="1"/>
</dbReference>
<reference evidence="14" key="1">
    <citation type="submission" date="2007-04" db="EMBL/GenBank/DDBJ databases">
        <title>Annotation of Pediculus humanus corporis strain USDA.</title>
        <authorList>
            <person name="Kirkness E."/>
            <person name="Hannick L."/>
            <person name="Hass B."/>
            <person name="Bruggner R."/>
            <person name="Lawson D."/>
            <person name="Bidwell S."/>
            <person name="Joardar V."/>
            <person name="Caler E."/>
            <person name="Walenz B."/>
            <person name="Inman J."/>
            <person name="Schobel S."/>
            <person name="Galinsky K."/>
            <person name="Amedeo P."/>
            <person name="Strausberg R."/>
        </authorList>
    </citation>
    <scope>NUCLEOTIDE SEQUENCE</scope>
    <source>
        <strain evidence="14">USDA</strain>
    </source>
</reference>
<evidence type="ECO:0000256" key="5">
    <source>
        <dbReference type="ARBA" id="ARBA00022576"/>
    </source>
</evidence>
<dbReference type="PANTHER" id="PTHR43757">
    <property type="entry name" value="AMINOMETHYLTRANSFERASE"/>
    <property type="match status" value="1"/>
</dbReference>
<comment type="similarity">
    <text evidence="3 11">Belongs to the GcvT family.</text>
</comment>
<dbReference type="GO" id="GO:0005960">
    <property type="term" value="C:glycine cleavage complex"/>
    <property type="evidence" value="ECO:0007669"/>
    <property type="project" value="InterPro"/>
</dbReference>
<dbReference type="InParanoid" id="E0V924"/>
<dbReference type="KEGG" id="phu:Phum_PHUM003220"/>
<protein>
    <recommendedName>
        <fullName evidence="11">Aminomethyltransferase</fullName>
        <ecNumber evidence="11">2.1.2.10</ecNumber>
    </recommendedName>
    <alternativeName>
        <fullName evidence="11">Glycine cleavage system T protein</fullName>
    </alternativeName>
</protein>
<dbReference type="NCBIfam" id="TIGR00528">
    <property type="entry name" value="gcvT"/>
    <property type="match status" value="1"/>
</dbReference>
<dbReference type="GeneID" id="8233358"/>
<comment type="function">
    <text evidence="1 11">The glycine cleavage system catalyzes the degradation of glycine.</text>
</comment>
<dbReference type="EMBL" id="DS234988">
    <property type="protein sequence ID" value="EEB09880.1"/>
    <property type="molecule type" value="Genomic_DNA"/>
</dbReference>
<dbReference type="Pfam" id="PF01571">
    <property type="entry name" value="GCV_T"/>
    <property type="match status" value="1"/>
</dbReference>
<dbReference type="EMBL" id="AAZO01000041">
    <property type="status" value="NOT_ANNOTATED_CDS"/>
    <property type="molecule type" value="Genomic_DNA"/>
</dbReference>
<reference evidence="14" key="2">
    <citation type="submission" date="2007-04" db="EMBL/GenBank/DDBJ databases">
        <title>The genome of the human body louse.</title>
        <authorList>
            <consortium name="The Human Body Louse Genome Consortium"/>
            <person name="Kirkness E."/>
            <person name="Walenz B."/>
            <person name="Hass B."/>
            <person name="Bruggner R."/>
            <person name="Strausberg R."/>
        </authorList>
    </citation>
    <scope>NUCLEOTIDE SEQUENCE</scope>
    <source>
        <strain evidence="14">USDA</strain>
    </source>
</reference>
<dbReference type="Gene3D" id="3.30.70.1400">
    <property type="entry name" value="Aminomethyltransferase beta-barrel domains"/>
    <property type="match status" value="1"/>
</dbReference>
<keyword evidence="14" id="KW-0489">Methyltransferase</keyword>
<evidence type="ECO:0000256" key="6">
    <source>
        <dbReference type="ARBA" id="ARBA00022679"/>
    </source>
</evidence>
<dbReference type="InterPro" id="IPR029043">
    <property type="entry name" value="GcvT/YgfZ_C"/>
</dbReference>
<proteinExistence type="inferred from homology"/>
<dbReference type="eggNOG" id="KOG2770">
    <property type="taxonomic scope" value="Eukaryota"/>
</dbReference>
<dbReference type="Gene3D" id="4.10.1250.10">
    <property type="entry name" value="Aminomethyltransferase fragment"/>
    <property type="match status" value="1"/>
</dbReference>
<evidence type="ECO:0000313" key="16">
    <source>
        <dbReference type="Proteomes" id="UP000009046"/>
    </source>
</evidence>
<evidence type="ECO:0000259" key="12">
    <source>
        <dbReference type="Pfam" id="PF01571"/>
    </source>
</evidence>
<dbReference type="FunCoup" id="E0V924">
    <property type="interactions" value="329"/>
</dbReference>
<evidence type="ECO:0000256" key="2">
    <source>
        <dbReference type="ARBA" id="ARBA00004173"/>
    </source>
</evidence>
<dbReference type="Gene3D" id="3.30.1360.120">
    <property type="entry name" value="Probable tRNA modification gtpase trme, domain 1"/>
    <property type="match status" value="1"/>
</dbReference>
<dbReference type="FunFam" id="4.10.1250.10:FF:000002">
    <property type="entry name" value="Aminomethyltransferase"/>
    <property type="match status" value="1"/>
</dbReference>
<evidence type="ECO:0000256" key="4">
    <source>
        <dbReference type="ARBA" id="ARBA00011690"/>
    </source>
</evidence>
<evidence type="ECO:0000256" key="3">
    <source>
        <dbReference type="ARBA" id="ARBA00008609"/>
    </source>
</evidence>
<feature type="binding site" evidence="10">
    <location>
        <position position="231"/>
    </location>
    <ligand>
        <name>substrate</name>
    </ligand>
</feature>
<dbReference type="GO" id="GO:0008168">
    <property type="term" value="F:methyltransferase activity"/>
    <property type="evidence" value="ECO:0007669"/>
    <property type="project" value="UniProtKB-KW"/>
</dbReference>
<dbReference type="STRING" id="121224.E0V924"/>
<dbReference type="Gene3D" id="2.40.30.110">
    <property type="entry name" value="Aminomethyltransferase beta-barrel domains"/>
    <property type="match status" value="1"/>
</dbReference>
<name>E0V924_PEDHC</name>